<sequence length="336" mass="38103">MKPRPRDSARGGFATFTLFTISFLACFYVAGRLWQDSERRVMLMSMLEKGGGGGGKPVTVEDKLQLLGCKAVEKRLEELEMELAAARSQGYTSPWVNTNIVNKTGNKPLAVIGINTEFGNRLKRDTIRRKWMPTGDALKSLEKDKGIVVRFVVGRSANKGDSSDRRIDLENQETKDFLILDQHVEMSEEFGNKAKNFFSVAVETWDADFYVKVDDDVYLNIDELGKLLRSYSEKPRAYVGCMKAGDVISEEGQRWYEKEWWKFGDGKSYFRHAAGQFYIVSRTIAQYIYVNRDLLHAYAHEDISVGSWMIGLDVQHIDERRVCCGSPPKGAVCSTI</sequence>
<keyword evidence="9 12" id="KW-0333">Golgi apparatus</keyword>
<evidence type="ECO:0000313" key="14">
    <source>
        <dbReference type="Proteomes" id="UP000886520"/>
    </source>
</evidence>
<protein>
    <recommendedName>
        <fullName evidence="12">Hexosyltransferase</fullName>
        <ecNumber evidence="12">2.4.1.-</ecNumber>
    </recommendedName>
</protein>
<feature type="transmembrane region" description="Helical" evidence="12">
    <location>
        <begin position="12"/>
        <end position="34"/>
    </location>
</feature>
<reference evidence="13" key="1">
    <citation type="submission" date="2021-01" db="EMBL/GenBank/DDBJ databases">
        <title>Adiantum capillus-veneris genome.</title>
        <authorList>
            <person name="Fang Y."/>
            <person name="Liao Q."/>
        </authorList>
    </citation>
    <scope>NUCLEOTIDE SEQUENCE</scope>
    <source>
        <strain evidence="13">H3</strain>
        <tissue evidence="13">Leaf</tissue>
    </source>
</reference>
<dbReference type="PANTHER" id="PTHR11214:SF74">
    <property type="entry name" value="HYDROXYPROLINE O-GALACTOSYLTRANSFERASE HPGT1"/>
    <property type="match status" value="1"/>
</dbReference>
<comment type="caution">
    <text evidence="13">The sequence shown here is derived from an EMBL/GenBank/DDBJ whole genome shotgun (WGS) entry which is preliminary data.</text>
</comment>
<dbReference type="GO" id="GO:0000139">
    <property type="term" value="C:Golgi membrane"/>
    <property type="evidence" value="ECO:0007669"/>
    <property type="project" value="UniProtKB-SubCell"/>
</dbReference>
<keyword evidence="11 12" id="KW-0464">Manganese</keyword>
<keyword evidence="5" id="KW-0808">Transferase</keyword>
<evidence type="ECO:0000256" key="8">
    <source>
        <dbReference type="ARBA" id="ARBA00022989"/>
    </source>
</evidence>
<organism evidence="13 14">
    <name type="scientific">Adiantum capillus-veneris</name>
    <name type="common">Maidenhair fern</name>
    <dbReference type="NCBI Taxonomy" id="13818"/>
    <lineage>
        <taxon>Eukaryota</taxon>
        <taxon>Viridiplantae</taxon>
        <taxon>Streptophyta</taxon>
        <taxon>Embryophyta</taxon>
        <taxon>Tracheophyta</taxon>
        <taxon>Polypodiopsida</taxon>
        <taxon>Polypodiidae</taxon>
        <taxon>Polypodiales</taxon>
        <taxon>Pteridineae</taxon>
        <taxon>Pteridaceae</taxon>
        <taxon>Vittarioideae</taxon>
        <taxon>Adiantum</taxon>
    </lineage>
</organism>
<comment type="cofactor">
    <cofactor evidence="12">
        <name>Mn(2+)</name>
        <dbReference type="ChEBI" id="CHEBI:29035"/>
    </cofactor>
</comment>
<evidence type="ECO:0000256" key="7">
    <source>
        <dbReference type="ARBA" id="ARBA00022968"/>
    </source>
</evidence>
<dbReference type="PANTHER" id="PTHR11214">
    <property type="entry name" value="BETA-1,3-N-ACETYLGLUCOSAMINYLTRANSFERASE"/>
    <property type="match status" value="1"/>
</dbReference>
<evidence type="ECO:0000256" key="6">
    <source>
        <dbReference type="ARBA" id="ARBA00022692"/>
    </source>
</evidence>
<evidence type="ECO:0000256" key="4">
    <source>
        <dbReference type="ARBA" id="ARBA00022676"/>
    </source>
</evidence>
<evidence type="ECO:0000256" key="11">
    <source>
        <dbReference type="ARBA" id="ARBA00023211"/>
    </source>
</evidence>
<evidence type="ECO:0000256" key="1">
    <source>
        <dbReference type="ARBA" id="ARBA00004323"/>
    </source>
</evidence>
<keyword evidence="10 12" id="KW-0472">Membrane</keyword>
<comment type="subcellular location">
    <subcellularLocation>
        <location evidence="1 12">Golgi apparatus membrane</location>
        <topology evidence="1 12">Single-pass type II membrane protein</topology>
    </subcellularLocation>
</comment>
<dbReference type="OrthoDB" id="1158011at2759"/>
<dbReference type="AlphaFoldDB" id="A0A9D4VAH9"/>
<dbReference type="EC" id="2.4.1.-" evidence="12"/>
<dbReference type="Gene3D" id="3.90.550.50">
    <property type="match status" value="1"/>
</dbReference>
<comment type="similarity">
    <text evidence="3 12">Belongs to the glycosyltransferase 31 family.</text>
</comment>
<dbReference type="EMBL" id="JABFUD020000003">
    <property type="protein sequence ID" value="KAI5082176.1"/>
    <property type="molecule type" value="Genomic_DNA"/>
</dbReference>
<dbReference type="InterPro" id="IPR002659">
    <property type="entry name" value="Glyco_trans_31"/>
</dbReference>
<evidence type="ECO:0000256" key="3">
    <source>
        <dbReference type="ARBA" id="ARBA00008661"/>
    </source>
</evidence>
<dbReference type="GO" id="GO:0008378">
    <property type="term" value="F:galactosyltransferase activity"/>
    <property type="evidence" value="ECO:0007669"/>
    <property type="project" value="TreeGrafter"/>
</dbReference>
<dbReference type="Pfam" id="PF01762">
    <property type="entry name" value="Galactosyl_T"/>
    <property type="match status" value="1"/>
</dbReference>
<evidence type="ECO:0000256" key="2">
    <source>
        <dbReference type="ARBA" id="ARBA00004922"/>
    </source>
</evidence>
<dbReference type="PROSITE" id="PS51257">
    <property type="entry name" value="PROKAR_LIPOPROTEIN"/>
    <property type="match status" value="1"/>
</dbReference>
<keyword evidence="8 12" id="KW-1133">Transmembrane helix</keyword>
<gene>
    <name evidence="13" type="ORF">GOP47_0001919</name>
</gene>
<evidence type="ECO:0000256" key="5">
    <source>
        <dbReference type="ARBA" id="ARBA00022679"/>
    </source>
</evidence>
<evidence type="ECO:0000313" key="13">
    <source>
        <dbReference type="EMBL" id="KAI5082176.1"/>
    </source>
</evidence>
<evidence type="ECO:0000256" key="9">
    <source>
        <dbReference type="ARBA" id="ARBA00023034"/>
    </source>
</evidence>
<keyword evidence="14" id="KW-1185">Reference proteome</keyword>
<accession>A0A9D4VAH9</accession>
<keyword evidence="7 12" id="KW-0735">Signal-anchor</keyword>
<evidence type="ECO:0000256" key="10">
    <source>
        <dbReference type="ARBA" id="ARBA00023136"/>
    </source>
</evidence>
<comment type="pathway">
    <text evidence="2">Protein modification; protein glycosylation.</text>
</comment>
<keyword evidence="6 12" id="KW-0812">Transmembrane</keyword>
<dbReference type="Proteomes" id="UP000886520">
    <property type="component" value="Chromosome 2"/>
</dbReference>
<keyword evidence="4 12" id="KW-0328">Glycosyltransferase</keyword>
<evidence type="ECO:0000256" key="12">
    <source>
        <dbReference type="RuleBase" id="RU363063"/>
    </source>
</evidence>
<name>A0A9D4VAH9_ADICA</name>
<proteinExistence type="inferred from homology"/>